<dbReference type="InterPro" id="IPR036637">
    <property type="entry name" value="Phosphohistidine_dom_sf"/>
</dbReference>
<dbReference type="AlphaFoldDB" id="A0AAU8PLU7"/>
<comment type="similarity">
    <text evidence="2">Belongs to the PEP-utilizing enzyme family.</text>
</comment>
<dbReference type="PRINTS" id="PR01736">
    <property type="entry name" value="PHPHTRNFRASE"/>
</dbReference>
<evidence type="ECO:0000313" key="13">
    <source>
        <dbReference type="EMBL" id="AEZ59839.1"/>
    </source>
</evidence>
<evidence type="ECO:0000256" key="9">
    <source>
        <dbReference type="SAM" id="MobiDB-lite"/>
    </source>
</evidence>
<evidence type="ECO:0000259" key="11">
    <source>
        <dbReference type="Pfam" id="PF02896"/>
    </source>
</evidence>
<evidence type="ECO:0000256" key="2">
    <source>
        <dbReference type="ARBA" id="ARBA00007837"/>
    </source>
</evidence>
<dbReference type="PROSITE" id="PS51257">
    <property type="entry name" value="PROKAR_LIPOPROTEIN"/>
    <property type="match status" value="1"/>
</dbReference>
<keyword evidence="6" id="KW-0418">Kinase</keyword>
<evidence type="ECO:0000259" key="10">
    <source>
        <dbReference type="Pfam" id="PF00391"/>
    </source>
</evidence>
<evidence type="ECO:0000256" key="7">
    <source>
        <dbReference type="ARBA" id="ARBA00022842"/>
    </source>
</evidence>
<feature type="domain" description="Phosphotransferase system enzyme I N-terminal" evidence="12">
    <location>
        <begin position="12"/>
        <end position="140"/>
    </location>
</feature>
<sequence>MLRAMRTIPPITGIIASAGCAIGPVFCFDTLLPTRSRPGGSRLRPPSQEIARLRNALSYARASLQNLLDSVRAKASGDEPAPEYAVLSGQAEMLADAAFIATVEETLRSCSCDAETALRKAITHVTDALSATSDEYLRARAADIRDAFSGVFDALAHDTTPTAGSSLPTQGIGNSTPHSPWEPDFSAVPPGSIVVAAHVQPAHALRLHEANIAGLVTEGGSVTSHVAIMARAWSLPLLVSAQGCKDVAQYVLRVRQTARATDEALRALLDAESSGGKTDALGTLTVNPDMRALRTRMPHPFLTVKHTSTAEQSPPAACVLNAPLRTYSSDGIRFEVGANIVMPQEACAAAALGAAGIGLFRSEFLLFGSDRFPDEETQCSAYTRALQAMRGLPVVLRTFDLGADKLVPDPARMCALSDAAEPCAHTASERNPLLGLRGIRYCLAHPELLKVQLRAMLRAGACATCAEGTLRILIPMVSRVEEIHAVADLISEVADECARAHVSTPDRVALGIMIETPASALMAADFAPHVDFFSIGTNDLTQYVFAADRENEQVSSYADYFHPALLRLIQHVIHAHRHLRQRPGISFGEQGIGRVVMCGAMAEDETALFLLAGLGLRALSVPSSRIETLHTFLSRISVSDAEHCARAAVQLSDAQSVRTLIEEHLRTAGITLEKDEEEPSPPRSP</sequence>
<dbReference type="SUPFAM" id="SSF51621">
    <property type="entry name" value="Phosphoenolpyruvate/pyruvate domain"/>
    <property type="match status" value="1"/>
</dbReference>
<dbReference type="PANTHER" id="PTHR46244:SF3">
    <property type="entry name" value="PHOSPHOENOLPYRUVATE-PROTEIN PHOSPHOTRANSFERASE"/>
    <property type="match status" value="1"/>
</dbReference>
<dbReference type="KEGG" id="tpg:TPEGAU_0575"/>
<dbReference type="SUPFAM" id="SSF52009">
    <property type="entry name" value="Phosphohistidine domain"/>
    <property type="match status" value="1"/>
</dbReference>
<dbReference type="InterPro" id="IPR008279">
    <property type="entry name" value="PEP-util_enz_mobile_dom"/>
</dbReference>
<evidence type="ECO:0000259" key="12">
    <source>
        <dbReference type="Pfam" id="PF05524"/>
    </source>
</evidence>
<feature type="compositionally biased region" description="Polar residues" evidence="9">
    <location>
        <begin position="160"/>
        <end position="178"/>
    </location>
</feature>
<dbReference type="Gene3D" id="1.10.274.10">
    <property type="entry name" value="PtsI, HPr-binding domain"/>
    <property type="match status" value="1"/>
</dbReference>
<evidence type="ECO:0000256" key="1">
    <source>
        <dbReference type="ARBA" id="ARBA00001946"/>
    </source>
</evidence>
<dbReference type="PROSITE" id="PS00742">
    <property type="entry name" value="PEP_ENZYMES_2"/>
    <property type="match status" value="1"/>
</dbReference>
<dbReference type="InterPro" id="IPR000121">
    <property type="entry name" value="PEP_util_C"/>
</dbReference>
<dbReference type="RefSeq" id="WP_014342494.1">
    <property type="nucleotide sequence ID" value="NC_016843.1"/>
</dbReference>
<reference evidence="14" key="1">
    <citation type="journal article" date="2012" name="PLoS Negl. Trop. Dis.">
        <title>Whole genome sequences of three Treponema pallidum ssp. pertenue strains: yaws and syphilis treponemes differ in less than 0.2% of the genome sequence.</title>
        <authorList>
            <person name="Cejkova D."/>
            <person name="Zobanikova M."/>
            <person name="Chen L."/>
            <person name="Pospisilova P."/>
            <person name="Strouhal M."/>
            <person name="Qin X."/>
            <person name="Mikalova L."/>
            <person name="Norris S.J."/>
            <person name="Muzny D.M."/>
            <person name="Gibbs R.A."/>
            <person name="Fulton L.L."/>
            <person name="Sodergren E."/>
            <person name="Weinstock G.M."/>
            <person name="Smajs D."/>
        </authorList>
    </citation>
    <scope>NUCLEOTIDE SEQUENCE [LARGE SCALE GENOMIC DNA]</scope>
    <source>
        <strain evidence="14">Gauthier</strain>
    </source>
</reference>
<protein>
    <recommendedName>
        <fullName evidence="3">Phosphoenolpyruvate-protein phosphotransferase</fullName>
    </recommendedName>
    <alternativeName>
        <fullName evidence="8">Phosphotransferase system, enzyme I</fullName>
    </alternativeName>
</protein>
<dbReference type="Pfam" id="PF00391">
    <property type="entry name" value="PEP-utilizers"/>
    <property type="match status" value="1"/>
</dbReference>
<evidence type="ECO:0000256" key="8">
    <source>
        <dbReference type="ARBA" id="ARBA00033235"/>
    </source>
</evidence>
<dbReference type="InterPro" id="IPR023151">
    <property type="entry name" value="PEP_util_CS"/>
</dbReference>
<feature type="domain" description="PEP-utilising enzyme mobile" evidence="10">
    <location>
        <begin position="189"/>
        <end position="245"/>
    </location>
</feature>
<accession>A0AAU8PLU7</accession>
<dbReference type="GO" id="GO:0016301">
    <property type="term" value="F:kinase activity"/>
    <property type="evidence" value="ECO:0007669"/>
    <property type="project" value="UniProtKB-KW"/>
</dbReference>
<keyword evidence="7" id="KW-0460">Magnesium</keyword>
<dbReference type="InterPro" id="IPR050499">
    <property type="entry name" value="PEP-utilizing_PTS_enzyme"/>
</dbReference>
<dbReference type="Gene3D" id="3.50.30.10">
    <property type="entry name" value="Phosphohistidine domain"/>
    <property type="match status" value="1"/>
</dbReference>
<feature type="region of interest" description="Disordered" evidence="9">
    <location>
        <begin position="160"/>
        <end position="185"/>
    </location>
</feature>
<keyword evidence="5" id="KW-0479">Metal-binding</keyword>
<keyword evidence="4 13" id="KW-0808">Transferase</keyword>
<dbReference type="SUPFAM" id="SSF47831">
    <property type="entry name" value="Enzyme I of the PEP:sugar phosphotransferase system HPr-binding (sub)domain"/>
    <property type="match status" value="1"/>
</dbReference>
<dbReference type="GO" id="GO:0046872">
    <property type="term" value="F:metal ion binding"/>
    <property type="evidence" value="ECO:0007669"/>
    <property type="project" value="UniProtKB-KW"/>
</dbReference>
<evidence type="ECO:0000256" key="4">
    <source>
        <dbReference type="ARBA" id="ARBA00022679"/>
    </source>
</evidence>
<dbReference type="InterPro" id="IPR015813">
    <property type="entry name" value="Pyrv/PenolPyrv_kinase-like_dom"/>
</dbReference>
<dbReference type="GO" id="GO:0009401">
    <property type="term" value="P:phosphoenolpyruvate-dependent sugar phosphotransferase system"/>
    <property type="evidence" value="ECO:0007669"/>
    <property type="project" value="InterPro"/>
</dbReference>
<gene>
    <name evidence="13" type="primary">ptsI</name>
    <name evidence="13" type="ordered locus">TPEGAU_0575</name>
</gene>
<dbReference type="InterPro" id="IPR036618">
    <property type="entry name" value="PtsI_HPr-bd_sf"/>
</dbReference>
<evidence type="ECO:0000256" key="3">
    <source>
        <dbReference type="ARBA" id="ARBA00016544"/>
    </source>
</evidence>
<dbReference type="EMBL" id="CP002376">
    <property type="protein sequence ID" value="AEZ59839.1"/>
    <property type="molecule type" value="Genomic_DNA"/>
</dbReference>
<evidence type="ECO:0000313" key="14">
    <source>
        <dbReference type="Proteomes" id="UP000008192"/>
    </source>
</evidence>
<name>A0AAU8PLU7_TREPG</name>
<dbReference type="PANTHER" id="PTHR46244">
    <property type="entry name" value="PHOSPHOENOLPYRUVATE-PROTEIN PHOSPHOTRANSFERASE"/>
    <property type="match status" value="1"/>
</dbReference>
<dbReference type="Pfam" id="PF02896">
    <property type="entry name" value="PEP-utilizers_C"/>
    <property type="match status" value="1"/>
</dbReference>
<dbReference type="Gene3D" id="3.20.20.60">
    <property type="entry name" value="Phosphoenolpyruvate-binding domains"/>
    <property type="match status" value="1"/>
</dbReference>
<proteinExistence type="inferred from homology"/>
<dbReference type="InterPro" id="IPR040442">
    <property type="entry name" value="Pyrv_kinase-like_dom_sf"/>
</dbReference>
<dbReference type="Proteomes" id="UP000008192">
    <property type="component" value="Chromosome"/>
</dbReference>
<comment type="cofactor">
    <cofactor evidence="1">
        <name>Mg(2+)</name>
        <dbReference type="ChEBI" id="CHEBI:18420"/>
    </cofactor>
</comment>
<evidence type="ECO:0000256" key="6">
    <source>
        <dbReference type="ARBA" id="ARBA00022777"/>
    </source>
</evidence>
<dbReference type="InterPro" id="IPR008731">
    <property type="entry name" value="PTS_EIN"/>
</dbReference>
<feature type="domain" description="PEP-utilising enzyme C-terminal" evidence="11">
    <location>
        <begin position="327"/>
        <end position="635"/>
    </location>
</feature>
<dbReference type="Pfam" id="PF05524">
    <property type="entry name" value="PEP-utilisers_N"/>
    <property type="match status" value="1"/>
</dbReference>
<evidence type="ECO:0000256" key="5">
    <source>
        <dbReference type="ARBA" id="ARBA00022723"/>
    </source>
</evidence>
<organism evidence="13 14">
    <name type="scientific">Treponema pallidum subsp. pertenue (strain Gauthier)</name>
    <dbReference type="NCBI Taxonomy" id="491080"/>
    <lineage>
        <taxon>Bacteria</taxon>
        <taxon>Pseudomonadati</taxon>
        <taxon>Spirochaetota</taxon>
        <taxon>Spirochaetia</taxon>
        <taxon>Spirochaetales</taxon>
        <taxon>Treponemataceae</taxon>
        <taxon>Treponema</taxon>
    </lineage>
</organism>